<dbReference type="GO" id="GO:0004781">
    <property type="term" value="F:sulfate adenylyltransferase (ATP) activity"/>
    <property type="evidence" value="ECO:0007669"/>
    <property type="project" value="TreeGrafter"/>
</dbReference>
<dbReference type="CDD" id="cd02027">
    <property type="entry name" value="APSK"/>
    <property type="match status" value="1"/>
</dbReference>
<reference evidence="1 2" key="1">
    <citation type="submission" date="2024-03" db="EMBL/GenBank/DDBJ databases">
        <title>Aureococcus anophagefferens CCMP1851 and Kratosvirus quantuckense: Draft genome of a second virus-susceptible host strain in the model system.</title>
        <authorList>
            <person name="Chase E."/>
            <person name="Truchon A.R."/>
            <person name="Schepens W."/>
            <person name="Wilhelm S.W."/>
        </authorList>
    </citation>
    <scope>NUCLEOTIDE SEQUENCE [LARGE SCALE GENOMIC DNA]</scope>
    <source>
        <strain evidence="1 2">CCMP1851</strain>
    </source>
</reference>
<dbReference type="InterPro" id="IPR050512">
    <property type="entry name" value="Sulf_AdTrans/APS_kinase"/>
</dbReference>
<protein>
    <submittedName>
        <fullName evidence="1">Adenylylsulfate kinase</fullName>
    </submittedName>
</protein>
<dbReference type="EMBL" id="JBBJCI010000286">
    <property type="protein sequence ID" value="KAK7236140.1"/>
    <property type="molecule type" value="Genomic_DNA"/>
</dbReference>
<evidence type="ECO:0000313" key="2">
    <source>
        <dbReference type="Proteomes" id="UP001363151"/>
    </source>
</evidence>
<dbReference type="GO" id="GO:0005737">
    <property type="term" value="C:cytoplasm"/>
    <property type="evidence" value="ECO:0007669"/>
    <property type="project" value="TreeGrafter"/>
</dbReference>
<dbReference type="KEGG" id="aaf:AURANDRAFT_51977"/>
<dbReference type="GO" id="GO:0004020">
    <property type="term" value="F:adenylylsulfate kinase activity"/>
    <property type="evidence" value="ECO:0007669"/>
    <property type="project" value="UniProtKB-EC"/>
</dbReference>
<dbReference type="NCBIfam" id="TIGR00455">
    <property type="entry name" value="apsK"/>
    <property type="match status" value="1"/>
</dbReference>
<evidence type="ECO:0000313" key="1">
    <source>
        <dbReference type="EMBL" id="KAK7236140.1"/>
    </source>
</evidence>
<sequence>MGAYDESHDGAYTFTKKQLYIGGIAIVLSSVFVLGFSNGDLACKNPLDFDIGAYREAALANTPPNIIECAGAEAGGSQELCHLPRKKRYGAIGQKGITLWMTGLSGSGKSTIAGALEARLVLEHGKVVQMLDGDNVRTGLNRDLGFSPADRAESVRRVGELACLFNAGGVITLVTLVSPYRADRDAAKARHGDMGLKFLEVYMNVNIDVVQARDPKGLYAKVKAGEITSFTGMSDDAPYEKPLHPDVDLPNNEMTIDESVDMLMGILIDEGVLVGN</sequence>
<dbReference type="GO" id="GO:0005524">
    <property type="term" value="F:ATP binding"/>
    <property type="evidence" value="ECO:0007669"/>
    <property type="project" value="UniProtKB-KW"/>
</dbReference>
<dbReference type="SUPFAM" id="SSF52540">
    <property type="entry name" value="P-loop containing nucleoside triphosphate hydrolases"/>
    <property type="match status" value="1"/>
</dbReference>
<dbReference type="InterPro" id="IPR027417">
    <property type="entry name" value="P-loop_NTPase"/>
</dbReference>
<dbReference type="GO" id="GO:0070814">
    <property type="term" value="P:hydrogen sulfide biosynthetic process"/>
    <property type="evidence" value="ECO:0007669"/>
    <property type="project" value="UniProtKB-UniPathway"/>
</dbReference>
<accession>A0ABR1FQY4</accession>
<organism evidence="1 2">
    <name type="scientific">Aureococcus anophagefferens</name>
    <name type="common">Harmful bloom alga</name>
    <dbReference type="NCBI Taxonomy" id="44056"/>
    <lineage>
        <taxon>Eukaryota</taxon>
        <taxon>Sar</taxon>
        <taxon>Stramenopiles</taxon>
        <taxon>Ochrophyta</taxon>
        <taxon>Pelagophyceae</taxon>
        <taxon>Pelagomonadales</taxon>
        <taxon>Pelagomonadaceae</taxon>
        <taxon>Aureococcus</taxon>
    </lineage>
</organism>
<dbReference type="InterPro" id="IPR002891">
    <property type="entry name" value="APS"/>
</dbReference>
<name>A0ABR1FQY4_AURAN</name>
<dbReference type="NCBIfam" id="NF003013">
    <property type="entry name" value="PRK03846.1"/>
    <property type="match status" value="1"/>
</dbReference>
<keyword evidence="1" id="KW-0808">Transferase</keyword>
<dbReference type="Proteomes" id="UP001363151">
    <property type="component" value="Unassembled WGS sequence"/>
</dbReference>
<dbReference type="Pfam" id="PF01583">
    <property type="entry name" value="APS_kinase"/>
    <property type="match status" value="1"/>
</dbReference>
<gene>
    <name evidence="1" type="primary">MET14</name>
    <name evidence="1" type="ORF">SO694_0006004</name>
</gene>
<dbReference type="GO" id="GO:0019379">
    <property type="term" value="P:sulfate assimilation, phosphoadenylyl sulfate reduction by phosphoadenylyl-sulfate reductase (thioredoxin)"/>
    <property type="evidence" value="ECO:0007669"/>
    <property type="project" value="TreeGrafter"/>
</dbReference>
<keyword evidence="1" id="KW-0418">Kinase</keyword>
<dbReference type="InterPro" id="IPR059117">
    <property type="entry name" value="APS_kinase_dom"/>
</dbReference>
<dbReference type="GO" id="GO:0010134">
    <property type="term" value="P:sulfate assimilation via adenylyl sulfate reduction"/>
    <property type="evidence" value="ECO:0007669"/>
    <property type="project" value="TreeGrafter"/>
</dbReference>
<comment type="caution">
    <text evidence="1">The sequence shown here is derived from an EMBL/GenBank/DDBJ whole genome shotgun (WGS) entry which is preliminary data.</text>
</comment>
<proteinExistence type="predicted"/>
<dbReference type="Gene3D" id="3.40.50.300">
    <property type="entry name" value="P-loop containing nucleotide triphosphate hydrolases"/>
    <property type="match status" value="1"/>
</dbReference>
<dbReference type="PANTHER" id="PTHR42700:SF1">
    <property type="entry name" value="SULFATE ADENYLYLTRANSFERASE"/>
    <property type="match status" value="1"/>
</dbReference>
<keyword evidence="2" id="KW-1185">Reference proteome</keyword>
<dbReference type="PANTHER" id="PTHR42700">
    <property type="entry name" value="SULFATE ADENYLYLTRANSFERASE"/>
    <property type="match status" value="1"/>
</dbReference>